<dbReference type="EMBL" id="ABVL01000040">
    <property type="protein sequence ID" value="EDY16104.1"/>
    <property type="molecule type" value="Genomic_DNA"/>
</dbReference>
<dbReference type="Proteomes" id="UP000005824">
    <property type="component" value="Unassembled WGS sequence"/>
</dbReference>
<protein>
    <submittedName>
        <fullName evidence="1">Uncharacterized protein</fullName>
    </submittedName>
</protein>
<accession>B4DBS5</accession>
<proteinExistence type="predicted"/>
<dbReference type="InParanoid" id="B4DBS5"/>
<dbReference type="STRING" id="497964.CfE428DRAFT_6366"/>
<evidence type="ECO:0000313" key="1">
    <source>
        <dbReference type="EMBL" id="EDY16104.1"/>
    </source>
</evidence>
<organism evidence="1 2">
    <name type="scientific">Chthoniobacter flavus Ellin428</name>
    <dbReference type="NCBI Taxonomy" id="497964"/>
    <lineage>
        <taxon>Bacteria</taxon>
        <taxon>Pseudomonadati</taxon>
        <taxon>Verrucomicrobiota</taxon>
        <taxon>Spartobacteria</taxon>
        <taxon>Chthoniobacterales</taxon>
        <taxon>Chthoniobacteraceae</taxon>
        <taxon>Chthoniobacter</taxon>
    </lineage>
</organism>
<comment type="caution">
    <text evidence="1">The sequence shown here is derived from an EMBL/GenBank/DDBJ whole genome shotgun (WGS) entry which is preliminary data.</text>
</comment>
<name>B4DBS5_9BACT</name>
<sequence>MFPALALRILQTTDPRLLGKFMWNFGVKGLLSVERFKRRIQRGEYFPPFLYLSIINSCTCAARAAGWMSRRSGMPSISRR</sequence>
<keyword evidence="2" id="KW-1185">Reference proteome</keyword>
<dbReference type="AlphaFoldDB" id="B4DBS5"/>
<reference evidence="1 2" key="1">
    <citation type="journal article" date="2011" name="J. Bacteriol.">
        <title>Genome sequence of Chthoniobacter flavus Ellin428, an aerobic heterotrophic soil bacterium.</title>
        <authorList>
            <person name="Kant R."/>
            <person name="van Passel M.W."/>
            <person name="Palva A."/>
            <person name="Lucas S."/>
            <person name="Lapidus A."/>
            <person name="Glavina Del Rio T."/>
            <person name="Dalin E."/>
            <person name="Tice H."/>
            <person name="Bruce D."/>
            <person name="Goodwin L."/>
            <person name="Pitluck S."/>
            <person name="Larimer F.W."/>
            <person name="Land M.L."/>
            <person name="Hauser L."/>
            <person name="Sangwan P."/>
            <person name="de Vos W.M."/>
            <person name="Janssen P.H."/>
            <person name="Smidt H."/>
        </authorList>
    </citation>
    <scope>NUCLEOTIDE SEQUENCE [LARGE SCALE GENOMIC DNA]</scope>
    <source>
        <strain evidence="1 2">Ellin428</strain>
    </source>
</reference>
<evidence type="ECO:0000313" key="2">
    <source>
        <dbReference type="Proteomes" id="UP000005824"/>
    </source>
</evidence>
<dbReference type="eggNOG" id="COG0535">
    <property type="taxonomic scope" value="Bacteria"/>
</dbReference>
<gene>
    <name evidence="1" type="ORF">CfE428DRAFT_6366</name>
</gene>